<evidence type="ECO:0000313" key="2">
    <source>
        <dbReference type="EMBL" id="BAT71181.1"/>
    </source>
</evidence>
<organism evidence="2 3">
    <name type="scientific">Thermosulfidibacter takaii (strain DSM 17441 / JCM 13301 / NBRC 103674 / ABI70S6)</name>
    <dbReference type="NCBI Taxonomy" id="1298851"/>
    <lineage>
        <taxon>Bacteria</taxon>
        <taxon>Pseudomonadati</taxon>
        <taxon>Thermosulfidibacterota</taxon>
        <taxon>Thermosulfidibacteria</taxon>
        <taxon>Thermosulfidibacterales</taxon>
        <taxon>Thermosulfidibacteraceae</taxon>
    </lineage>
</organism>
<dbReference type="Gene3D" id="3.40.50.300">
    <property type="entry name" value="P-loop containing nucleotide triphosphate hydrolases"/>
    <property type="match status" value="1"/>
</dbReference>
<dbReference type="EMBL" id="AP013035">
    <property type="protein sequence ID" value="BAT71181.1"/>
    <property type="molecule type" value="Genomic_DNA"/>
</dbReference>
<dbReference type="KEGG" id="ttk:TST_0373"/>
<feature type="domain" description="ORC1/DEAH AAA+ ATPase" evidence="1">
    <location>
        <begin position="52"/>
        <end position="169"/>
    </location>
</feature>
<dbReference type="InterPro" id="IPR049945">
    <property type="entry name" value="AAA_22"/>
</dbReference>
<sequence length="270" mass="30922">MIVTKYYETLNLNKNPFSLAPDLSMFFLMQSHKEAIDTVVFALDNDVPMARIYGEPGMGKTMLLRYIETRLPQERNVNCRYVPFNPMMDNFSFFKSLFSVEPEGFDDVSLRKALANILENGDFVLLIDEAQDMQMHHFTLIKHMVDESNANYYGGRLFVVCAGTLKLRQAFEKEGLKPLAQRSPYFYQLSGLQKDELGAYIDFRLRQTGYTGELPFTRWALGRIWKVTKGNPRKVNILAERSLLAALVKGKRRVGRGQVKAAEKDLPDGI</sequence>
<evidence type="ECO:0000313" key="3">
    <source>
        <dbReference type="Proteomes" id="UP000063234"/>
    </source>
</evidence>
<proteinExistence type="predicted"/>
<gene>
    <name evidence="2" type="primary">mshM</name>
    <name evidence="2" type="ORF">TST_0373</name>
</gene>
<dbReference type="InterPro" id="IPR027417">
    <property type="entry name" value="P-loop_NTPase"/>
</dbReference>
<dbReference type="InterPro" id="IPR052026">
    <property type="entry name" value="ExeA_AAA_ATPase_DNA-bind"/>
</dbReference>
<dbReference type="PANTHER" id="PTHR35894">
    <property type="entry name" value="GENERAL SECRETION PATHWAY PROTEIN A-RELATED"/>
    <property type="match status" value="1"/>
</dbReference>
<dbReference type="RefSeq" id="WP_068549102.1">
    <property type="nucleotide sequence ID" value="NZ_AP013035.1"/>
</dbReference>
<protein>
    <submittedName>
        <fullName evidence="2">MSHA biogenesis protein MshM</fullName>
    </submittedName>
</protein>
<dbReference type="Pfam" id="PF13401">
    <property type="entry name" value="AAA_22"/>
    <property type="match status" value="1"/>
</dbReference>
<dbReference type="STRING" id="1298851.TST_0373"/>
<evidence type="ECO:0000259" key="1">
    <source>
        <dbReference type="Pfam" id="PF13401"/>
    </source>
</evidence>
<keyword evidence="3" id="KW-1185">Reference proteome</keyword>
<dbReference type="OrthoDB" id="9815896at2"/>
<reference evidence="3" key="1">
    <citation type="journal article" date="2018" name="Science">
        <title>A primordial and reversible TCA cycle in a facultatively chemolithoautotrophic thermophile.</title>
        <authorList>
            <person name="Nunoura T."/>
            <person name="Chikaraishi Y."/>
            <person name="Izaki R."/>
            <person name="Suwa T."/>
            <person name="Sato T."/>
            <person name="Harada T."/>
            <person name="Mori K."/>
            <person name="Kato Y."/>
            <person name="Miyazaki M."/>
            <person name="Shimamura S."/>
            <person name="Yanagawa K."/>
            <person name="Shuto A."/>
            <person name="Ohkouchi N."/>
            <person name="Fujita N."/>
            <person name="Takaki Y."/>
            <person name="Atomi H."/>
            <person name="Takai K."/>
        </authorList>
    </citation>
    <scope>NUCLEOTIDE SEQUENCE [LARGE SCALE GENOMIC DNA]</scope>
    <source>
        <strain evidence="3">DSM 17441 / JCM 13301 / NBRC 103674 / ABI70S6</strain>
    </source>
</reference>
<dbReference type="PANTHER" id="PTHR35894:SF1">
    <property type="entry name" value="PHOSPHORIBULOKINASE _ URIDINE KINASE FAMILY"/>
    <property type="match status" value="1"/>
</dbReference>
<name>A0A0S3QS91_THET7</name>
<dbReference type="SUPFAM" id="SSF52540">
    <property type="entry name" value="P-loop containing nucleoside triphosphate hydrolases"/>
    <property type="match status" value="1"/>
</dbReference>
<accession>A0A0S3QS91</accession>
<dbReference type="GO" id="GO:0016887">
    <property type="term" value="F:ATP hydrolysis activity"/>
    <property type="evidence" value="ECO:0007669"/>
    <property type="project" value="InterPro"/>
</dbReference>
<dbReference type="Proteomes" id="UP000063234">
    <property type="component" value="Chromosome"/>
</dbReference>
<dbReference type="AlphaFoldDB" id="A0A0S3QS91"/>